<evidence type="ECO:0000256" key="3">
    <source>
        <dbReference type="ARBA" id="ARBA00023125"/>
    </source>
</evidence>
<dbReference type="SUPFAM" id="SSF48498">
    <property type="entry name" value="Tetracyclin repressor-like, C-terminal domain"/>
    <property type="match status" value="1"/>
</dbReference>
<dbReference type="AlphaFoldDB" id="A0A8J2XJK9"/>
<evidence type="ECO:0000256" key="6">
    <source>
        <dbReference type="SAM" id="MobiDB-lite"/>
    </source>
</evidence>
<dbReference type="SUPFAM" id="SSF46689">
    <property type="entry name" value="Homeodomain-like"/>
    <property type="match status" value="1"/>
</dbReference>
<dbReference type="CDD" id="cd00093">
    <property type="entry name" value="HTH_XRE"/>
    <property type="match status" value="1"/>
</dbReference>
<protein>
    <recommendedName>
        <fullName evidence="11">TetR family transcriptional regulator</fullName>
    </recommendedName>
</protein>
<dbReference type="InterPro" id="IPR009057">
    <property type="entry name" value="Homeodomain-like_sf"/>
</dbReference>
<evidence type="ECO:0000256" key="1">
    <source>
        <dbReference type="ARBA" id="ARBA00022491"/>
    </source>
</evidence>
<dbReference type="InterPro" id="IPR001647">
    <property type="entry name" value="HTH_TetR"/>
</dbReference>
<keyword evidence="3 5" id="KW-0238">DNA-binding</keyword>
<feature type="compositionally biased region" description="Low complexity" evidence="6">
    <location>
        <begin position="8"/>
        <end position="44"/>
    </location>
</feature>
<dbReference type="EMBL" id="BMFY01000002">
    <property type="protein sequence ID" value="GGA06087.1"/>
    <property type="molecule type" value="Genomic_DNA"/>
</dbReference>
<sequence>MENAAIEPASTQTPAPAPVQTPVQAGAAAPGTTPRTRPGQTAQTDEPAQRTQPDQNTQRAQPPQTPRERVRACIAQSGIPQREFAKRIELEETKLSKALKGTRRFSPDELIRIATVAGVTVNWLLTGSDTSPGAAATPKPRSLPQRHRETPEKAKRRREIVEAAWRLFAERGYHTVRVADIAAACGTSSPTIHYYFPTKQAIFEETLRYSVKLAFDRQIASLHAVADPVDRLKHLLELQLPDGDSATEWAIWLQAWGEVTSGAASRENHAQAYRRWQQTVFDVLTEGQHAGRIVDSPVEELTTWLTSLVDGLGIKVLTGMTDADSMRRHLHRFVDRHLTTDSQSTRSQTEGSS</sequence>
<dbReference type="SMART" id="SM00530">
    <property type="entry name" value="HTH_XRE"/>
    <property type="match status" value="1"/>
</dbReference>
<evidence type="ECO:0000256" key="2">
    <source>
        <dbReference type="ARBA" id="ARBA00023015"/>
    </source>
</evidence>
<evidence type="ECO:0000313" key="10">
    <source>
        <dbReference type="Proteomes" id="UP000616114"/>
    </source>
</evidence>
<dbReference type="PROSITE" id="PS50977">
    <property type="entry name" value="HTH_TETR_2"/>
    <property type="match status" value="1"/>
</dbReference>
<dbReference type="Pfam" id="PF00440">
    <property type="entry name" value="TetR_N"/>
    <property type="match status" value="1"/>
</dbReference>
<accession>A0A8J2XJK9</accession>
<feature type="DNA-binding region" description="H-T-H motif" evidence="5">
    <location>
        <begin position="177"/>
        <end position="196"/>
    </location>
</feature>
<name>A0A8J2XJK9_9MICO</name>
<dbReference type="Pfam" id="PF01381">
    <property type="entry name" value="HTH_3"/>
    <property type="match status" value="1"/>
</dbReference>
<organism evidence="9 10">
    <name type="scientific">Sediminivirga luteola</name>
    <dbReference type="NCBI Taxonomy" id="1774748"/>
    <lineage>
        <taxon>Bacteria</taxon>
        <taxon>Bacillati</taxon>
        <taxon>Actinomycetota</taxon>
        <taxon>Actinomycetes</taxon>
        <taxon>Micrococcales</taxon>
        <taxon>Brevibacteriaceae</taxon>
        <taxon>Sediminivirga</taxon>
    </lineage>
</organism>
<dbReference type="InterPro" id="IPR001387">
    <property type="entry name" value="Cro/C1-type_HTH"/>
</dbReference>
<dbReference type="InterPro" id="IPR039538">
    <property type="entry name" value="BetI_C"/>
</dbReference>
<dbReference type="SUPFAM" id="SSF47413">
    <property type="entry name" value="lambda repressor-like DNA-binding domains"/>
    <property type="match status" value="1"/>
</dbReference>
<dbReference type="PROSITE" id="PS50943">
    <property type="entry name" value="HTH_CROC1"/>
    <property type="match status" value="1"/>
</dbReference>
<evidence type="ECO:0008006" key="11">
    <source>
        <dbReference type="Google" id="ProtNLM"/>
    </source>
</evidence>
<dbReference type="Gene3D" id="1.10.260.40">
    <property type="entry name" value="lambda repressor-like DNA-binding domains"/>
    <property type="match status" value="1"/>
</dbReference>
<evidence type="ECO:0000256" key="4">
    <source>
        <dbReference type="ARBA" id="ARBA00023163"/>
    </source>
</evidence>
<dbReference type="Proteomes" id="UP000616114">
    <property type="component" value="Unassembled WGS sequence"/>
</dbReference>
<dbReference type="GO" id="GO:0003700">
    <property type="term" value="F:DNA-binding transcription factor activity"/>
    <property type="evidence" value="ECO:0007669"/>
    <property type="project" value="TreeGrafter"/>
</dbReference>
<keyword evidence="2" id="KW-0805">Transcription regulation</keyword>
<evidence type="ECO:0000313" key="9">
    <source>
        <dbReference type="EMBL" id="GGA06087.1"/>
    </source>
</evidence>
<keyword evidence="10" id="KW-1185">Reference proteome</keyword>
<dbReference type="Pfam" id="PF13977">
    <property type="entry name" value="TetR_C_6"/>
    <property type="match status" value="1"/>
</dbReference>
<dbReference type="PANTHER" id="PTHR30055:SF238">
    <property type="entry name" value="MYCOFACTOCIN BIOSYNTHESIS TRANSCRIPTIONAL REGULATOR MFTR-RELATED"/>
    <property type="match status" value="1"/>
</dbReference>
<proteinExistence type="predicted"/>
<evidence type="ECO:0000259" key="7">
    <source>
        <dbReference type="PROSITE" id="PS50943"/>
    </source>
</evidence>
<dbReference type="InterPro" id="IPR036271">
    <property type="entry name" value="Tet_transcr_reg_TetR-rel_C_sf"/>
</dbReference>
<feature type="compositionally biased region" description="Polar residues" evidence="6">
    <location>
        <begin position="49"/>
        <end position="62"/>
    </location>
</feature>
<evidence type="ECO:0000256" key="5">
    <source>
        <dbReference type="PROSITE-ProRule" id="PRU00335"/>
    </source>
</evidence>
<dbReference type="GO" id="GO:0000976">
    <property type="term" value="F:transcription cis-regulatory region binding"/>
    <property type="evidence" value="ECO:0007669"/>
    <property type="project" value="TreeGrafter"/>
</dbReference>
<dbReference type="Gene3D" id="1.10.357.10">
    <property type="entry name" value="Tetracycline Repressor, domain 2"/>
    <property type="match status" value="1"/>
</dbReference>
<dbReference type="PANTHER" id="PTHR30055">
    <property type="entry name" value="HTH-TYPE TRANSCRIPTIONAL REGULATOR RUTR"/>
    <property type="match status" value="1"/>
</dbReference>
<reference evidence="9" key="1">
    <citation type="journal article" date="2014" name="Int. J. Syst. Evol. Microbiol.">
        <title>Complete genome sequence of Corynebacterium casei LMG S-19264T (=DSM 44701T), isolated from a smear-ripened cheese.</title>
        <authorList>
            <consortium name="US DOE Joint Genome Institute (JGI-PGF)"/>
            <person name="Walter F."/>
            <person name="Albersmeier A."/>
            <person name="Kalinowski J."/>
            <person name="Ruckert C."/>
        </authorList>
    </citation>
    <scope>NUCLEOTIDE SEQUENCE</scope>
    <source>
        <strain evidence="9">CGMCC 1.12785</strain>
    </source>
</reference>
<gene>
    <name evidence="9" type="ORF">GCM10011333_06260</name>
</gene>
<keyword evidence="1" id="KW-0678">Repressor</keyword>
<dbReference type="InterPro" id="IPR010982">
    <property type="entry name" value="Lambda_DNA-bd_dom_sf"/>
</dbReference>
<feature type="domain" description="HTH cro/C1-type" evidence="7">
    <location>
        <begin position="70"/>
        <end position="124"/>
    </location>
</feature>
<feature type="region of interest" description="Disordered" evidence="6">
    <location>
        <begin position="127"/>
        <end position="155"/>
    </location>
</feature>
<feature type="region of interest" description="Disordered" evidence="6">
    <location>
        <begin position="1"/>
        <end position="70"/>
    </location>
</feature>
<keyword evidence="4" id="KW-0804">Transcription</keyword>
<reference evidence="9" key="2">
    <citation type="submission" date="2020-09" db="EMBL/GenBank/DDBJ databases">
        <authorList>
            <person name="Sun Q."/>
            <person name="Zhou Y."/>
        </authorList>
    </citation>
    <scope>NUCLEOTIDE SEQUENCE</scope>
    <source>
        <strain evidence="9">CGMCC 1.12785</strain>
    </source>
</reference>
<dbReference type="InterPro" id="IPR050109">
    <property type="entry name" value="HTH-type_TetR-like_transc_reg"/>
</dbReference>
<comment type="caution">
    <text evidence="9">The sequence shown here is derived from an EMBL/GenBank/DDBJ whole genome shotgun (WGS) entry which is preliminary data.</text>
</comment>
<dbReference type="PRINTS" id="PR00455">
    <property type="entry name" value="HTHTETR"/>
</dbReference>
<feature type="domain" description="HTH tetR-type" evidence="8">
    <location>
        <begin position="154"/>
        <end position="214"/>
    </location>
</feature>
<evidence type="ECO:0000259" key="8">
    <source>
        <dbReference type="PROSITE" id="PS50977"/>
    </source>
</evidence>